<name>A0A7J9BDB0_GOSGO</name>
<evidence type="ECO:0000313" key="1">
    <source>
        <dbReference type="EMBL" id="MBA0734325.1"/>
    </source>
</evidence>
<proteinExistence type="predicted"/>
<reference evidence="1 2" key="1">
    <citation type="journal article" date="2019" name="Genome Biol. Evol.">
        <title>Insights into the evolution of the New World diploid cottons (Gossypium, subgenus Houzingenia) based on genome sequencing.</title>
        <authorList>
            <person name="Grover C.E."/>
            <person name="Arick M.A. 2nd"/>
            <person name="Thrash A."/>
            <person name="Conover J.L."/>
            <person name="Sanders W.S."/>
            <person name="Peterson D.G."/>
            <person name="Frelichowski J.E."/>
            <person name="Scheffler J.A."/>
            <person name="Scheffler B.E."/>
            <person name="Wendel J.F."/>
        </authorList>
    </citation>
    <scope>NUCLEOTIDE SEQUENCE [LARGE SCALE GENOMIC DNA]</scope>
    <source>
        <strain evidence="1">5</strain>
        <tissue evidence="1">Leaf</tissue>
    </source>
</reference>
<accession>A0A7J9BDB0</accession>
<sequence>MGHDQLLMNAKISSIRQNFRRDCLRCGASVETLIQALKDYPTARAILTLGGLDGRLLDKDYLNCVDWLEDVRRILDRKVVEDFITTLWNSWNNHNNFVFYGKKDEAHVVWDSTKTFCRDF</sequence>
<keyword evidence="2" id="KW-1185">Reference proteome</keyword>
<gene>
    <name evidence="1" type="ORF">Gogos_018252</name>
</gene>
<dbReference type="Proteomes" id="UP000593579">
    <property type="component" value="Unassembled WGS sequence"/>
</dbReference>
<organism evidence="1 2">
    <name type="scientific">Gossypium gossypioides</name>
    <name type="common">Mexican cotton</name>
    <name type="synonym">Selera gossypioides</name>
    <dbReference type="NCBI Taxonomy" id="34282"/>
    <lineage>
        <taxon>Eukaryota</taxon>
        <taxon>Viridiplantae</taxon>
        <taxon>Streptophyta</taxon>
        <taxon>Embryophyta</taxon>
        <taxon>Tracheophyta</taxon>
        <taxon>Spermatophyta</taxon>
        <taxon>Magnoliopsida</taxon>
        <taxon>eudicotyledons</taxon>
        <taxon>Gunneridae</taxon>
        <taxon>Pentapetalae</taxon>
        <taxon>rosids</taxon>
        <taxon>malvids</taxon>
        <taxon>Malvales</taxon>
        <taxon>Malvaceae</taxon>
        <taxon>Malvoideae</taxon>
        <taxon>Gossypium</taxon>
    </lineage>
</organism>
<dbReference type="AlphaFoldDB" id="A0A7J9BDB0"/>
<dbReference type="OrthoDB" id="1000288at2759"/>
<comment type="caution">
    <text evidence="1">The sequence shown here is derived from an EMBL/GenBank/DDBJ whole genome shotgun (WGS) entry which is preliminary data.</text>
</comment>
<dbReference type="EMBL" id="JABEZY010000002">
    <property type="protein sequence ID" value="MBA0734325.1"/>
    <property type="molecule type" value="Genomic_DNA"/>
</dbReference>
<evidence type="ECO:0000313" key="2">
    <source>
        <dbReference type="Proteomes" id="UP000593579"/>
    </source>
</evidence>
<protein>
    <submittedName>
        <fullName evidence="1">Uncharacterized protein</fullName>
    </submittedName>
</protein>